<evidence type="ECO:0000313" key="1">
    <source>
        <dbReference type="EMBL" id="KAJ8896021.1"/>
    </source>
</evidence>
<keyword evidence="2" id="KW-1185">Reference proteome</keyword>
<accession>A0ABQ9IH89</accession>
<comment type="caution">
    <text evidence="1">The sequence shown here is derived from an EMBL/GenBank/DDBJ whole genome shotgun (WGS) entry which is preliminary data.</text>
</comment>
<reference evidence="1 2" key="1">
    <citation type="submission" date="2023-02" db="EMBL/GenBank/DDBJ databases">
        <title>LHISI_Scaffold_Assembly.</title>
        <authorList>
            <person name="Stuart O.P."/>
            <person name="Cleave R."/>
            <person name="Magrath M.J.L."/>
            <person name="Mikheyev A.S."/>
        </authorList>
    </citation>
    <scope>NUCLEOTIDE SEQUENCE [LARGE SCALE GENOMIC DNA]</scope>
    <source>
        <strain evidence="1">Daus_M_001</strain>
        <tissue evidence="1">Leg muscle</tissue>
    </source>
</reference>
<sequence>MLERFAELEDAIRSASALSDKELPTIAPQEWRMIQQLCQALKPFMDITKVISGENYTTASLVIVMACGLTDTYSEHAKEQFCGAVRNVVSFLLRGIEERFQNIKFSLTLALCTMLDARFKKKIAFASEAPAENVKKVLINQVSQMVNEYIATTNSTSSYSTIQHVDDTETCSVI</sequence>
<dbReference type="EMBL" id="JARBHB010000001">
    <property type="protein sequence ID" value="KAJ8896021.1"/>
    <property type="molecule type" value="Genomic_DNA"/>
</dbReference>
<organism evidence="1 2">
    <name type="scientific">Dryococelus australis</name>
    <dbReference type="NCBI Taxonomy" id="614101"/>
    <lineage>
        <taxon>Eukaryota</taxon>
        <taxon>Metazoa</taxon>
        <taxon>Ecdysozoa</taxon>
        <taxon>Arthropoda</taxon>
        <taxon>Hexapoda</taxon>
        <taxon>Insecta</taxon>
        <taxon>Pterygota</taxon>
        <taxon>Neoptera</taxon>
        <taxon>Polyneoptera</taxon>
        <taxon>Phasmatodea</taxon>
        <taxon>Verophasmatodea</taxon>
        <taxon>Anareolatae</taxon>
        <taxon>Phasmatidae</taxon>
        <taxon>Eurycanthinae</taxon>
        <taxon>Dryococelus</taxon>
    </lineage>
</organism>
<dbReference type="SUPFAM" id="SSF53098">
    <property type="entry name" value="Ribonuclease H-like"/>
    <property type="match status" value="1"/>
</dbReference>
<dbReference type="Proteomes" id="UP001159363">
    <property type="component" value="Chromosome 1"/>
</dbReference>
<dbReference type="PANTHER" id="PTHR23272:SF161">
    <property type="entry name" value="ZINC FINGER BED DOMAIN-CONTAINING PROTEIN RICESLEEPER 1-LIKE"/>
    <property type="match status" value="1"/>
</dbReference>
<evidence type="ECO:0000313" key="2">
    <source>
        <dbReference type="Proteomes" id="UP001159363"/>
    </source>
</evidence>
<protein>
    <submittedName>
        <fullName evidence="1">Uncharacterized protein</fullName>
    </submittedName>
</protein>
<dbReference type="InterPro" id="IPR012337">
    <property type="entry name" value="RNaseH-like_sf"/>
</dbReference>
<dbReference type="PANTHER" id="PTHR23272">
    <property type="entry name" value="BED FINGER-RELATED"/>
    <property type="match status" value="1"/>
</dbReference>
<name>A0ABQ9IH89_9NEOP</name>
<proteinExistence type="predicted"/>
<gene>
    <name evidence="1" type="ORF">PR048_001362</name>
</gene>